<accession>A0ABS9HX85</accession>
<feature type="transmembrane region" description="Helical" evidence="1">
    <location>
        <begin position="126"/>
        <end position="146"/>
    </location>
</feature>
<name>A0ABS9HX85_9GAMM</name>
<dbReference type="RefSeq" id="WP_237055926.1">
    <property type="nucleotide sequence ID" value="NZ_JAKJPO010000009.1"/>
</dbReference>
<proteinExistence type="predicted"/>
<keyword evidence="1" id="KW-0472">Membrane</keyword>
<reference evidence="2" key="2">
    <citation type="submission" date="2022-01" db="EMBL/GenBank/DDBJ databases">
        <authorList>
            <person name="Zhou L.Y."/>
        </authorList>
    </citation>
    <scope>NUCLEOTIDE SEQUENCE</scope>
    <source>
        <strain evidence="2">TLK-CK17</strain>
    </source>
</reference>
<comment type="caution">
    <text evidence="2">The sequence shown here is derived from an EMBL/GenBank/DDBJ whole genome shotgun (WGS) entry which is preliminary data.</text>
</comment>
<organism evidence="2 3">
    <name type="scientific">Marilutibacter chinensis</name>
    <dbReference type="NCBI Taxonomy" id="2912247"/>
    <lineage>
        <taxon>Bacteria</taxon>
        <taxon>Pseudomonadati</taxon>
        <taxon>Pseudomonadota</taxon>
        <taxon>Gammaproteobacteria</taxon>
        <taxon>Lysobacterales</taxon>
        <taxon>Lysobacteraceae</taxon>
        <taxon>Marilutibacter</taxon>
    </lineage>
</organism>
<dbReference type="EMBL" id="JAKJPO010000009">
    <property type="protein sequence ID" value="MCF7222933.1"/>
    <property type="molecule type" value="Genomic_DNA"/>
</dbReference>
<evidence type="ECO:0000313" key="2">
    <source>
        <dbReference type="EMBL" id="MCF7222933.1"/>
    </source>
</evidence>
<keyword evidence="3" id="KW-1185">Reference proteome</keyword>
<protein>
    <submittedName>
        <fullName evidence="2">Uncharacterized protein</fullName>
    </submittedName>
</protein>
<evidence type="ECO:0000256" key="1">
    <source>
        <dbReference type="SAM" id="Phobius"/>
    </source>
</evidence>
<feature type="transmembrane region" description="Helical" evidence="1">
    <location>
        <begin position="61"/>
        <end position="87"/>
    </location>
</feature>
<gene>
    <name evidence="2" type="ORF">L3V18_14235</name>
</gene>
<reference evidence="2" key="1">
    <citation type="submission" date="2022-01" db="EMBL/GenBank/DDBJ databases">
        <title>Lysobacter chinensis sp. nov., a bacterium isolated from cow dung compost.</title>
        <authorList>
            <person name="Liu Y."/>
        </authorList>
    </citation>
    <scope>NUCLEOTIDE SEQUENCE</scope>
    <source>
        <strain evidence="2">TLK-CK17</strain>
    </source>
</reference>
<feature type="transmembrane region" description="Helical" evidence="1">
    <location>
        <begin position="28"/>
        <end position="49"/>
    </location>
</feature>
<evidence type="ECO:0000313" key="3">
    <source>
        <dbReference type="Proteomes" id="UP001430796"/>
    </source>
</evidence>
<keyword evidence="1" id="KW-1133">Transmembrane helix</keyword>
<sequence length="164" mass="17052">MSDDAQITVVGDPSVGLAHRLDRLREGFAGFLSTLAAAAAPAALIAAYVHAGSDGRPGTALVAFCMAFLLAFAHAVILGLPAALVLVHKRRFRAFPMLVAGGVVGLLPSAVIFFPDRSSAEWSGYLAIIAVTSTLGAVGGLAFYLAHRMISPEREFCPGREASD</sequence>
<dbReference type="Proteomes" id="UP001430796">
    <property type="component" value="Unassembled WGS sequence"/>
</dbReference>
<feature type="transmembrane region" description="Helical" evidence="1">
    <location>
        <begin position="94"/>
        <end position="114"/>
    </location>
</feature>
<keyword evidence="1" id="KW-0812">Transmembrane</keyword>